<evidence type="ECO:0000313" key="5">
    <source>
        <dbReference type="Proteomes" id="UP001611383"/>
    </source>
</evidence>
<name>A0ABY9X6G2_9BACT</name>
<keyword evidence="3" id="KW-0503">Monooxygenase</keyword>
<dbReference type="InterPro" id="IPR051820">
    <property type="entry name" value="FAD-binding_MO"/>
</dbReference>
<dbReference type="PANTHER" id="PTHR43872:SF1">
    <property type="entry name" value="MONOOXYGENASE, PUTATIVE (AFU_ORTHOLOGUE AFUA_8G02570)-RELATED"/>
    <property type="match status" value="1"/>
</dbReference>
<dbReference type="SUPFAM" id="SSF51905">
    <property type="entry name" value="FAD/NAD(P)-binding domain"/>
    <property type="match status" value="1"/>
</dbReference>
<dbReference type="EMBL" id="CP043494">
    <property type="protein sequence ID" value="WNG50982.1"/>
    <property type="molecule type" value="Genomic_DNA"/>
</dbReference>
<dbReference type="Gene3D" id="3.50.50.60">
    <property type="entry name" value="FAD/NAD(P)-binding domain"/>
    <property type="match status" value="1"/>
</dbReference>
<dbReference type="Pfam" id="PF13738">
    <property type="entry name" value="Pyr_redox_3"/>
    <property type="match status" value="1"/>
</dbReference>
<protein>
    <submittedName>
        <fullName evidence="4">NAD(P)/FAD-dependent oxidoreductase</fullName>
    </submittedName>
</protein>
<evidence type="ECO:0000256" key="2">
    <source>
        <dbReference type="ARBA" id="ARBA00010139"/>
    </source>
</evidence>
<keyword evidence="3" id="KW-0560">Oxidoreductase</keyword>
<evidence type="ECO:0000256" key="3">
    <source>
        <dbReference type="ARBA" id="ARBA00023033"/>
    </source>
</evidence>
<dbReference type="InterPro" id="IPR036188">
    <property type="entry name" value="FAD/NAD-bd_sf"/>
</dbReference>
<sequence>MTLTLAAAPPEHVDVLIIGAGISGIGAAYYLQREHPSKSYAILEARGATGGTWDLFRYPGIRSDSDLHTFGYAFKPWTSDKAIAGADAILAYLRETAAENGIDPKIRLHHKVHGAAWSSADARWVVDVERTDTGERTKLSCRWIFCASGYYRYDQGFTPRFEGTERFQGRIIHPQHWPEELDYAGKRVVVIGSGATAVTLVPSMAEAAAHVTMLQRTPTYILPIPSEDAIAKLLRKLLPANWAHALTRLKNIAKQRLVWSFCQRYPRAARRFIRYVTAKQLPKGYPVDEHFNPPYNPWDQRLCAVPDADLFKAISSGRASMVTDHIETFTERGLQLKSGRELEADIIITATGLNLLALGGIALTVDGVPVHLPDKVVFRGMMLNDVPNFAVAIGYTNASWTLKIGLLCEHFCRLLAHMDAHGHTICSPVQNDPAMPTRPLLDFGAGYVQRAVNALPRQGNRAPWLMSMDYFSDTRLLKEDSVEDLNLRFSSHVRPANAPTTDLAVAGGADSSSCVPSRP</sequence>
<accession>A0ABY9X6G2</accession>
<evidence type="ECO:0000256" key="1">
    <source>
        <dbReference type="ARBA" id="ARBA00001974"/>
    </source>
</evidence>
<gene>
    <name evidence="4" type="ORF">F0U60_47770</name>
</gene>
<reference evidence="4 5" key="1">
    <citation type="submission" date="2019-08" db="EMBL/GenBank/DDBJ databases">
        <title>Archangium and Cystobacter genomes.</title>
        <authorList>
            <person name="Chen I.-C.K."/>
            <person name="Wielgoss S."/>
        </authorList>
    </citation>
    <scope>NUCLEOTIDE SEQUENCE [LARGE SCALE GENOMIC DNA]</scope>
    <source>
        <strain evidence="4 5">Cbm 6</strain>
    </source>
</reference>
<dbReference type="Proteomes" id="UP001611383">
    <property type="component" value="Chromosome"/>
</dbReference>
<dbReference type="RefSeq" id="WP_395810712.1">
    <property type="nucleotide sequence ID" value="NZ_CP043494.1"/>
</dbReference>
<organism evidence="4 5">
    <name type="scientific">Archangium minus</name>
    <dbReference type="NCBI Taxonomy" id="83450"/>
    <lineage>
        <taxon>Bacteria</taxon>
        <taxon>Pseudomonadati</taxon>
        <taxon>Myxococcota</taxon>
        <taxon>Myxococcia</taxon>
        <taxon>Myxococcales</taxon>
        <taxon>Cystobacterineae</taxon>
        <taxon>Archangiaceae</taxon>
        <taxon>Archangium</taxon>
    </lineage>
</organism>
<dbReference type="PANTHER" id="PTHR43872">
    <property type="entry name" value="MONOOXYGENASE, PUTATIVE (AFU_ORTHOLOGUE AFUA_8G02570)-RELATED"/>
    <property type="match status" value="1"/>
</dbReference>
<proteinExistence type="inferred from homology"/>
<comment type="similarity">
    <text evidence="2">Belongs to the FAD-binding monooxygenase family.</text>
</comment>
<evidence type="ECO:0000313" key="4">
    <source>
        <dbReference type="EMBL" id="WNG50982.1"/>
    </source>
</evidence>
<keyword evidence="5" id="KW-1185">Reference proteome</keyword>
<dbReference type="PRINTS" id="PR00469">
    <property type="entry name" value="PNDRDTASEII"/>
</dbReference>
<comment type="cofactor">
    <cofactor evidence="1">
        <name>FAD</name>
        <dbReference type="ChEBI" id="CHEBI:57692"/>
    </cofactor>
</comment>